<dbReference type="PROSITE" id="PS50879">
    <property type="entry name" value="RNASE_H_1"/>
    <property type="match status" value="1"/>
</dbReference>
<dbReference type="InterPro" id="IPR053151">
    <property type="entry name" value="RNase_H-like"/>
</dbReference>
<dbReference type="PANTHER" id="PTHR47723">
    <property type="entry name" value="OS05G0353850 PROTEIN"/>
    <property type="match status" value="1"/>
</dbReference>
<dbReference type="PANTHER" id="PTHR47723:SF19">
    <property type="entry name" value="POLYNUCLEOTIDYL TRANSFERASE, RIBONUCLEASE H-LIKE SUPERFAMILY PROTEIN"/>
    <property type="match status" value="1"/>
</dbReference>
<accession>A0A841Q2I3</accession>
<dbReference type="CDD" id="cd09279">
    <property type="entry name" value="RNase_HI_like"/>
    <property type="match status" value="1"/>
</dbReference>
<dbReference type="GO" id="GO:0004523">
    <property type="term" value="F:RNA-DNA hybrid ribonuclease activity"/>
    <property type="evidence" value="ECO:0007669"/>
    <property type="project" value="UniProtKB-EC"/>
</dbReference>
<gene>
    <name evidence="2" type="ORF">HNQ94_001061</name>
</gene>
<name>A0A841Q2I3_9BACI</name>
<dbReference type="EMBL" id="JACHGH010000003">
    <property type="protein sequence ID" value="MBB6452615.1"/>
    <property type="molecule type" value="Genomic_DNA"/>
</dbReference>
<feature type="domain" description="RNase H type-1" evidence="1">
    <location>
        <begin position="1"/>
        <end position="127"/>
    </location>
</feature>
<protein>
    <submittedName>
        <fullName evidence="2">Ribonuclease HI</fullName>
        <ecNumber evidence="2">3.1.26.4</ecNumber>
    </submittedName>
</protein>
<dbReference type="InterPro" id="IPR036397">
    <property type="entry name" value="RNaseH_sf"/>
</dbReference>
<dbReference type="SUPFAM" id="SSF53098">
    <property type="entry name" value="Ribonuclease H-like"/>
    <property type="match status" value="1"/>
</dbReference>
<sequence length="134" mass="15119">MIEVYTDGASKGNPGTSGAGVYIKAKEENFEHIFPLGTLSNHEAEFMAVIKALEVCKESFPEEILSLRSDSQIVVNVVDNDYTKNKSFLPYLDKIRELSASFPHFFIKWIPEKNNKNADQLARKAIHMQNENLG</sequence>
<dbReference type="Pfam" id="PF13456">
    <property type="entry name" value="RVT_3"/>
    <property type="match status" value="1"/>
</dbReference>
<dbReference type="GO" id="GO:0003676">
    <property type="term" value="F:nucleic acid binding"/>
    <property type="evidence" value="ECO:0007669"/>
    <property type="project" value="InterPro"/>
</dbReference>
<keyword evidence="3" id="KW-1185">Reference proteome</keyword>
<dbReference type="Gene3D" id="3.30.420.10">
    <property type="entry name" value="Ribonuclease H-like superfamily/Ribonuclease H"/>
    <property type="match status" value="1"/>
</dbReference>
<dbReference type="EC" id="3.1.26.4" evidence="2"/>
<dbReference type="AlphaFoldDB" id="A0A841Q2I3"/>
<comment type="caution">
    <text evidence="2">The sequence shown here is derived from an EMBL/GenBank/DDBJ whole genome shotgun (WGS) entry which is preliminary data.</text>
</comment>
<evidence type="ECO:0000313" key="2">
    <source>
        <dbReference type="EMBL" id="MBB6452615.1"/>
    </source>
</evidence>
<keyword evidence="2" id="KW-0378">Hydrolase</keyword>
<reference evidence="2 3" key="1">
    <citation type="submission" date="2020-08" db="EMBL/GenBank/DDBJ databases">
        <title>Genomic Encyclopedia of Type Strains, Phase IV (KMG-IV): sequencing the most valuable type-strain genomes for metagenomic binning, comparative biology and taxonomic classification.</title>
        <authorList>
            <person name="Goeker M."/>
        </authorList>
    </citation>
    <scope>NUCLEOTIDE SEQUENCE [LARGE SCALE GENOMIC DNA]</scope>
    <source>
        <strain evidence="2 3">DSM 19612</strain>
    </source>
</reference>
<evidence type="ECO:0000259" key="1">
    <source>
        <dbReference type="PROSITE" id="PS50879"/>
    </source>
</evidence>
<evidence type="ECO:0000313" key="3">
    <source>
        <dbReference type="Proteomes" id="UP000581688"/>
    </source>
</evidence>
<dbReference type="RefSeq" id="WP_174495187.1">
    <property type="nucleotide sequence ID" value="NZ_CADDWK010000003.1"/>
</dbReference>
<proteinExistence type="predicted"/>
<dbReference type="InterPro" id="IPR012337">
    <property type="entry name" value="RNaseH-like_sf"/>
</dbReference>
<dbReference type="InterPro" id="IPR002156">
    <property type="entry name" value="RNaseH_domain"/>
</dbReference>
<organism evidence="2 3">
    <name type="scientific">Salirhabdus euzebyi</name>
    <dbReference type="NCBI Taxonomy" id="394506"/>
    <lineage>
        <taxon>Bacteria</taxon>
        <taxon>Bacillati</taxon>
        <taxon>Bacillota</taxon>
        <taxon>Bacilli</taxon>
        <taxon>Bacillales</taxon>
        <taxon>Bacillaceae</taxon>
        <taxon>Salirhabdus</taxon>
    </lineage>
</organism>
<dbReference type="Proteomes" id="UP000581688">
    <property type="component" value="Unassembled WGS sequence"/>
</dbReference>